<dbReference type="InterPro" id="IPR017856">
    <property type="entry name" value="Integrase-like_N"/>
</dbReference>
<dbReference type="InterPro" id="IPR026564">
    <property type="entry name" value="Transcrip_reg_TACO1-like_dom3"/>
</dbReference>
<evidence type="ECO:0000256" key="1">
    <source>
        <dbReference type="ARBA" id="ARBA00008724"/>
    </source>
</evidence>
<evidence type="ECO:0000256" key="3">
    <source>
        <dbReference type="ARBA" id="ARBA00023163"/>
    </source>
</evidence>
<feature type="domain" description="TACO1/YebC-like second and third" evidence="4">
    <location>
        <begin position="78"/>
        <end position="133"/>
    </location>
</feature>
<protein>
    <recommendedName>
        <fullName evidence="8">Transcriptional regulator</fullName>
    </recommendedName>
</protein>
<dbReference type="GO" id="GO:0005737">
    <property type="term" value="C:cytoplasm"/>
    <property type="evidence" value="ECO:0007669"/>
    <property type="project" value="UniProtKB-ARBA"/>
</dbReference>
<dbReference type="InterPro" id="IPR049083">
    <property type="entry name" value="TACO1_YebC_N"/>
</dbReference>
<gene>
    <name evidence="6" type="ORF">A2541_02100</name>
</gene>
<dbReference type="InterPro" id="IPR048300">
    <property type="entry name" value="TACO1_YebC-like_2nd/3rd_dom"/>
</dbReference>
<comment type="similarity">
    <text evidence="1">Belongs to the TACO1 family.</text>
</comment>
<keyword evidence="2" id="KW-0805">Transcription regulation</keyword>
<dbReference type="AlphaFoldDB" id="A0A1G2PJF9"/>
<sequence length="174" mass="19010">MSGHSKWSKVKNRKAVTDAVKSKINTKMAKLISVEIKKANGDTKAANVIAVIKKARENNVPNENIERALKKNDNSAQMESITYETYGPGGVAVIIEALTDNRNKAASEIKHILVENGSALAAPGSAAWAFEKTTEGYVPKTMTPISEEDGVKLEKLIEELEDNDEVQEVWTNAE</sequence>
<dbReference type="PANTHER" id="PTHR12532">
    <property type="entry name" value="TRANSLATIONAL ACTIVATOR OF CYTOCHROME C OXIDASE 1"/>
    <property type="match status" value="1"/>
</dbReference>
<evidence type="ECO:0000313" key="6">
    <source>
        <dbReference type="EMBL" id="OHA47909.1"/>
    </source>
</evidence>
<dbReference type="InterPro" id="IPR029072">
    <property type="entry name" value="YebC-like"/>
</dbReference>
<dbReference type="SUPFAM" id="SSF75625">
    <property type="entry name" value="YebC-like"/>
    <property type="match status" value="1"/>
</dbReference>
<dbReference type="EMBL" id="MHSQ01000001">
    <property type="protein sequence ID" value="OHA47909.1"/>
    <property type="molecule type" value="Genomic_DNA"/>
</dbReference>
<name>A0A1G2PJF9_9BACT</name>
<organism evidence="6 7">
    <name type="scientific">Candidatus Taylorbacteria bacterium RIFOXYD2_FULL_36_9</name>
    <dbReference type="NCBI Taxonomy" id="1802338"/>
    <lineage>
        <taxon>Bacteria</taxon>
        <taxon>Candidatus Tayloriibacteriota</taxon>
    </lineage>
</organism>
<accession>A0A1G2PJF9</accession>
<feature type="domain" description="TACO1/YebC-like second and third" evidence="4">
    <location>
        <begin position="136"/>
        <end position="173"/>
    </location>
</feature>
<dbReference type="InterPro" id="IPR002876">
    <property type="entry name" value="Transcrip_reg_TACO1-like"/>
</dbReference>
<evidence type="ECO:0000259" key="4">
    <source>
        <dbReference type="Pfam" id="PF01709"/>
    </source>
</evidence>
<dbReference type="STRING" id="1802338.A2541_02100"/>
<dbReference type="Gene3D" id="3.30.70.980">
    <property type="match status" value="1"/>
</dbReference>
<dbReference type="Proteomes" id="UP000176965">
    <property type="component" value="Unassembled WGS sequence"/>
</dbReference>
<proteinExistence type="inferred from homology"/>
<evidence type="ECO:0000259" key="5">
    <source>
        <dbReference type="Pfam" id="PF20772"/>
    </source>
</evidence>
<evidence type="ECO:0000256" key="2">
    <source>
        <dbReference type="ARBA" id="ARBA00023015"/>
    </source>
</evidence>
<comment type="caution">
    <text evidence="6">The sequence shown here is derived from an EMBL/GenBank/DDBJ whole genome shotgun (WGS) entry which is preliminary data.</text>
</comment>
<reference evidence="6 7" key="1">
    <citation type="journal article" date="2016" name="Nat. Commun.">
        <title>Thousands of microbial genomes shed light on interconnected biogeochemical processes in an aquifer system.</title>
        <authorList>
            <person name="Anantharaman K."/>
            <person name="Brown C.T."/>
            <person name="Hug L.A."/>
            <person name="Sharon I."/>
            <person name="Castelle C.J."/>
            <person name="Probst A.J."/>
            <person name="Thomas B.C."/>
            <person name="Singh A."/>
            <person name="Wilkins M.J."/>
            <person name="Karaoz U."/>
            <person name="Brodie E.L."/>
            <person name="Williams K.H."/>
            <person name="Hubbard S.S."/>
            <person name="Banfield J.F."/>
        </authorList>
    </citation>
    <scope>NUCLEOTIDE SEQUENCE [LARGE SCALE GENOMIC DNA]</scope>
</reference>
<feature type="domain" description="TACO1/YebC-like N-terminal" evidence="5">
    <location>
        <begin position="5"/>
        <end position="72"/>
    </location>
</feature>
<dbReference type="Gene3D" id="1.10.10.200">
    <property type="match status" value="1"/>
</dbReference>
<keyword evidence="3" id="KW-0804">Transcription</keyword>
<dbReference type="Pfam" id="PF01709">
    <property type="entry name" value="Transcrip_reg"/>
    <property type="match status" value="2"/>
</dbReference>
<evidence type="ECO:0000313" key="7">
    <source>
        <dbReference type="Proteomes" id="UP000176965"/>
    </source>
</evidence>
<dbReference type="Pfam" id="PF20772">
    <property type="entry name" value="TACO1_YebC_N"/>
    <property type="match status" value="1"/>
</dbReference>
<evidence type="ECO:0008006" key="8">
    <source>
        <dbReference type="Google" id="ProtNLM"/>
    </source>
</evidence>
<dbReference type="PANTHER" id="PTHR12532:SF0">
    <property type="entry name" value="TRANSLATIONAL ACTIVATOR OF CYTOCHROME C OXIDASE 1"/>
    <property type="match status" value="1"/>
</dbReference>